<feature type="compositionally biased region" description="Low complexity" evidence="1">
    <location>
        <begin position="1329"/>
        <end position="1342"/>
    </location>
</feature>
<feature type="compositionally biased region" description="Polar residues" evidence="1">
    <location>
        <begin position="1231"/>
        <end position="1241"/>
    </location>
</feature>
<protein>
    <recommendedName>
        <fullName evidence="4">Glycosyl hydrolase-like 10 domain-containing protein</fullName>
    </recommendedName>
</protein>
<dbReference type="RefSeq" id="WP_145101343.1">
    <property type="nucleotide sequence ID" value="NZ_CP036348.1"/>
</dbReference>
<dbReference type="Proteomes" id="UP000315082">
    <property type="component" value="Chromosome"/>
</dbReference>
<organism evidence="2 3">
    <name type="scientific">Rosistilla carotiformis</name>
    <dbReference type="NCBI Taxonomy" id="2528017"/>
    <lineage>
        <taxon>Bacteria</taxon>
        <taxon>Pseudomonadati</taxon>
        <taxon>Planctomycetota</taxon>
        <taxon>Planctomycetia</taxon>
        <taxon>Pirellulales</taxon>
        <taxon>Pirellulaceae</taxon>
        <taxon>Rosistilla</taxon>
    </lineage>
</organism>
<name>A0A518JZX6_9BACT</name>
<dbReference type="KEGG" id="rcf:Poly24_48340"/>
<sequence>MLHAAPPQPFAQPTRVAEKRPAVQPFQEVLDQRRAAAKAVQSVGYKRVWVQWESKRPQRVTGKFALDGSEIINFRRLGIVGDEVAAVQQAGDEIDVFAATPHTQGGFAFESELTSSTRLMFGLQGDQAADTAAKTHQVDLATLGKTAAVFELPGGLVVKAHVEPLPTKLIYSRPHLIFAPGESFRFEVLLDEVPSRPHTKVHFAATLTPARGGTPLAEVAQDVMTDALGQFQDLRDFAIPMPTTEGAYEIDLKITSSSNTTSRDGTLLHSRRKVQVLVVDESNAPSDEIDTTAWKLLEEVDLDQLALADTPPRRDAARTDRHPVGQATTRAVRIAGADAGKPHILELECQGNEPAEYYVSVLRVAGKSPQVMVDSQFRIDEQSGAVARHQLVFWPDADDVAIEVTRWSDASQPSSTRLHIYAGPATLPEVSSRGISGQRGVVAYLDSPETGARFGATHLQSPTAKDLKDWKYYWESTARQAQLLNNAGYTAAMITVAGRGGSIYPSNHIEPSMLYDNGERIPDGGGSPRKDVLELMFRMFDRHQLVLIPTVRFDFPLAALEQQILAGDHSIRLRNDQQQTWWEAYPDSGPQGPYYNPAHPAVQAAIQQVVQELVDGYSRHASFGGVAVVVDQQTYLQFPGAAWGTDPRVHAEASAVLKQGKADAKSGSLEGPALRAWCDGQLKGLFANLGKTLAAGDARHKLFVIDQIQQPTEAHRRLQRTFSGTQPAASRIVWVAESQSHAAGGSSRRGDGDDGEFASGGSRAIPLNKQANLLLASDGPIQHIGSAGRADWIPRIAASDPDLIVHALPDLSLGRIDARRNLFAAFGTLPCGRFDPIKRSKDADPTVMLRSAASTVARYGYIINNSAWATDVQIRFDDLADVKVQTVCDAAIERPSDNVWQVRVAPFDIVSFRVPKADVQIVDWSMQRDQADAKEMRQWLTTLDRHLDAAKNLQLEESTLLPNADFAEVDSQDSIVGWDLAHGAGMTLELVQDDSETDRALCIQTETPRGWPTPPIGWARSQTFASPESGRMLCIARVRAEDDFAKTRLKMVVNGQIGDRVYEESIWIDGSMPTSERRGHELATDSPYRQAGIQILDIASNPENRLQVSFEVHDGGKVWIDQVAIFDRFMTSEEVADVQSMRDAAFAGIRESDFGPFLALKRSRASDTLLTQVPVVLSDLPPSSELEPREVVASLTDAASESPALSPLLASSEPDVGDSEDRSKPTATVAAGQSSRRTAANTAPLGKATPLVNMSRRAAKVDALDALDFGMIGSEPVPPSSRTFAPVALATTEAKQTQAAQHLHVSDRTPVAKPSLGQRIARWFRGDSDSAAEAASPVPVSDGQAEADDAGERISGFQFWKSRKK</sequence>
<evidence type="ECO:0000313" key="2">
    <source>
        <dbReference type="EMBL" id="QDV71101.1"/>
    </source>
</evidence>
<reference evidence="2 3" key="1">
    <citation type="submission" date="2019-02" db="EMBL/GenBank/DDBJ databases">
        <title>Deep-cultivation of Planctomycetes and their phenomic and genomic characterization uncovers novel biology.</title>
        <authorList>
            <person name="Wiegand S."/>
            <person name="Jogler M."/>
            <person name="Boedeker C."/>
            <person name="Pinto D."/>
            <person name="Vollmers J."/>
            <person name="Rivas-Marin E."/>
            <person name="Kohn T."/>
            <person name="Peeters S.H."/>
            <person name="Heuer A."/>
            <person name="Rast P."/>
            <person name="Oberbeckmann S."/>
            <person name="Bunk B."/>
            <person name="Jeske O."/>
            <person name="Meyerdierks A."/>
            <person name="Storesund J.E."/>
            <person name="Kallscheuer N."/>
            <person name="Luecker S."/>
            <person name="Lage O.M."/>
            <person name="Pohl T."/>
            <person name="Merkel B.J."/>
            <person name="Hornburger P."/>
            <person name="Mueller R.-W."/>
            <person name="Bruemmer F."/>
            <person name="Labrenz M."/>
            <person name="Spormann A.M."/>
            <person name="Op den Camp H."/>
            <person name="Overmann J."/>
            <person name="Amann R."/>
            <person name="Jetten M.S.M."/>
            <person name="Mascher T."/>
            <person name="Medema M.H."/>
            <person name="Devos D.P."/>
            <person name="Kaster A.-K."/>
            <person name="Ovreas L."/>
            <person name="Rohde M."/>
            <person name="Galperin M.Y."/>
            <person name="Jogler C."/>
        </authorList>
    </citation>
    <scope>NUCLEOTIDE SEQUENCE [LARGE SCALE GENOMIC DNA]</scope>
    <source>
        <strain evidence="2 3">Poly24</strain>
    </source>
</reference>
<evidence type="ECO:0000313" key="3">
    <source>
        <dbReference type="Proteomes" id="UP000315082"/>
    </source>
</evidence>
<evidence type="ECO:0008006" key="4">
    <source>
        <dbReference type="Google" id="ProtNLM"/>
    </source>
</evidence>
<feature type="region of interest" description="Disordered" evidence="1">
    <location>
        <begin position="1193"/>
        <end position="1244"/>
    </location>
</feature>
<gene>
    <name evidence="2" type="ORF">Poly24_48340</name>
</gene>
<keyword evidence="3" id="KW-1185">Reference proteome</keyword>
<dbReference type="OrthoDB" id="271087at2"/>
<accession>A0A518JZX6</accession>
<proteinExistence type="predicted"/>
<evidence type="ECO:0000256" key="1">
    <source>
        <dbReference type="SAM" id="MobiDB-lite"/>
    </source>
</evidence>
<feature type="compositionally biased region" description="Pro residues" evidence="1">
    <location>
        <begin position="1"/>
        <end position="10"/>
    </location>
</feature>
<feature type="compositionally biased region" description="Low complexity" evidence="1">
    <location>
        <begin position="1198"/>
        <end position="1214"/>
    </location>
</feature>
<feature type="region of interest" description="Disordered" evidence="1">
    <location>
        <begin position="1"/>
        <end position="21"/>
    </location>
</feature>
<dbReference type="EMBL" id="CP036348">
    <property type="protein sequence ID" value="QDV71101.1"/>
    <property type="molecule type" value="Genomic_DNA"/>
</dbReference>
<feature type="region of interest" description="Disordered" evidence="1">
    <location>
        <begin position="1328"/>
        <end position="1353"/>
    </location>
</feature>
<feature type="region of interest" description="Disordered" evidence="1">
    <location>
        <begin position="740"/>
        <end position="761"/>
    </location>
</feature>